<evidence type="ECO:0000259" key="2">
    <source>
        <dbReference type="Pfam" id="PF05529"/>
    </source>
</evidence>
<dbReference type="InterPro" id="IPR040463">
    <property type="entry name" value="BAP29/BAP31_N"/>
</dbReference>
<evidence type="ECO:0000313" key="4">
    <source>
        <dbReference type="Proteomes" id="UP000187455"/>
    </source>
</evidence>
<dbReference type="Proteomes" id="UP000187455">
    <property type="component" value="Unassembled WGS sequence"/>
</dbReference>
<keyword evidence="1" id="KW-1133">Transmembrane helix</keyword>
<feature type="transmembrane region" description="Helical" evidence="1">
    <location>
        <begin position="35"/>
        <end position="55"/>
    </location>
</feature>
<dbReference type="Pfam" id="PF05529">
    <property type="entry name" value="Bap31"/>
    <property type="match status" value="1"/>
</dbReference>
<feature type="domain" description="BAP29/BAP31 transmembrane" evidence="2">
    <location>
        <begin position="16"/>
        <end position="66"/>
    </location>
</feature>
<evidence type="ECO:0000256" key="1">
    <source>
        <dbReference type="SAM" id="Phobius"/>
    </source>
</evidence>
<comment type="caution">
    <text evidence="3">The sequence shown here is derived from an EMBL/GenBank/DDBJ whole genome shotgun (WGS) entry which is preliminary data.</text>
</comment>
<sequence length="109" mass="12105">MKAKRYHKSGLEPGNVDLDLNNRDLVSKFYAQRNIYLTGITLLLGLIMISTYNLIGKLLAAKNESADLSKIDSVSHIKDQSKIESLDAEISSLNKKIAVAQLKLDSMKL</sequence>
<accession>A0A1R0H781</accession>
<organism evidence="3 4">
    <name type="scientific">Smittium mucronatum</name>
    <dbReference type="NCBI Taxonomy" id="133383"/>
    <lineage>
        <taxon>Eukaryota</taxon>
        <taxon>Fungi</taxon>
        <taxon>Fungi incertae sedis</taxon>
        <taxon>Zoopagomycota</taxon>
        <taxon>Kickxellomycotina</taxon>
        <taxon>Harpellomycetes</taxon>
        <taxon>Harpellales</taxon>
        <taxon>Legeriomycetaceae</taxon>
        <taxon>Smittium</taxon>
    </lineage>
</organism>
<keyword evidence="1 3" id="KW-0812">Transmembrane</keyword>
<reference evidence="3 4" key="1">
    <citation type="journal article" date="2016" name="Mol. Biol. Evol.">
        <title>Genome-Wide Survey of Gut Fungi (Harpellales) Reveals the First Horizontally Transferred Ubiquitin Gene from a Mosquito Host.</title>
        <authorList>
            <person name="Wang Y."/>
            <person name="White M.M."/>
            <person name="Kvist S."/>
            <person name="Moncalvo J.M."/>
        </authorList>
    </citation>
    <scope>NUCLEOTIDE SEQUENCE [LARGE SCALE GENOMIC DNA]</scope>
    <source>
        <strain evidence="3 4">ALG-7-W6</strain>
    </source>
</reference>
<keyword evidence="4" id="KW-1185">Reference proteome</keyword>
<proteinExistence type="predicted"/>
<protein>
    <submittedName>
        <fullName evidence="3">Endoplasmic reticulum transmembrane protein 3</fullName>
    </submittedName>
</protein>
<dbReference type="AlphaFoldDB" id="A0A1R0H781"/>
<gene>
    <name evidence="3" type="ORF">AYI68_g750</name>
</gene>
<keyword evidence="1" id="KW-0472">Membrane</keyword>
<dbReference type="STRING" id="133383.A0A1R0H781"/>
<evidence type="ECO:0000313" key="3">
    <source>
        <dbReference type="EMBL" id="OLY85072.1"/>
    </source>
</evidence>
<name>A0A1R0H781_9FUNG</name>
<dbReference type="EMBL" id="LSSL01000247">
    <property type="protein sequence ID" value="OLY85072.1"/>
    <property type="molecule type" value="Genomic_DNA"/>
</dbReference>